<comment type="caution">
    <text evidence="3">The sequence shown here is derived from an EMBL/GenBank/DDBJ whole genome shotgun (WGS) entry which is preliminary data.</text>
</comment>
<dbReference type="GO" id="GO:0000160">
    <property type="term" value="P:phosphorelay signal transduction system"/>
    <property type="evidence" value="ECO:0007669"/>
    <property type="project" value="UniProtKB-KW"/>
</dbReference>
<dbReference type="InterPro" id="IPR008207">
    <property type="entry name" value="Sig_transdc_His_kin_Hpt_dom"/>
</dbReference>
<feature type="domain" description="HPt" evidence="2">
    <location>
        <begin position="26"/>
        <end position="99"/>
    </location>
</feature>
<evidence type="ECO:0000313" key="4">
    <source>
        <dbReference type="Proteomes" id="UP000295122"/>
    </source>
</evidence>
<dbReference type="AlphaFoldDB" id="A0A4R7C8S8"/>
<dbReference type="InterPro" id="IPR036641">
    <property type="entry name" value="HPT_dom_sf"/>
</dbReference>
<dbReference type="SUPFAM" id="SSF47226">
    <property type="entry name" value="Histidine-containing phosphotransfer domain, HPT domain"/>
    <property type="match status" value="1"/>
</dbReference>
<protein>
    <submittedName>
        <fullName evidence="3">HPt (Histidine-containing phosphotransfer) domain-containing protein</fullName>
    </submittedName>
</protein>
<gene>
    <name evidence="3" type="ORF">EV668_2080</name>
</gene>
<dbReference type="Proteomes" id="UP000295122">
    <property type="component" value="Unassembled WGS sequence"/>
</dbReference>
<dbReference type="Gene3D" id="1.20.120.160">
    <property type="entry name" value="HPT domain"/>
    <property type="match status" value="1"/>
</dbReference>
<dbReference type="Pfam" id="PF01627">
    <property type="entry name" value="Hpt"/>
    <property type="match status" value="1"/>
</dbReference>
<proteinExistence type="predicted"/>
<evidence type="ECO:0000259" key="2">
    <source>
        <dbReference type="Pfam" id="PF01627"/>
    </source>
</evidence>
<keyword evidence="1" id="KW-0902">Two-component regulatory system</keyword>
<accession>A0A4R7C8S8</accession>
<organism evidence="3 4">
    <name type="scientific">Enterovirga rhinocerotis</name>
    <dbReference type="NCBI Taxonomy" id="1339210"/>
    <lineage>
        <taxon>Bacteria</taxon>
        <taxon>Pseudomonadati</taxon>
        <taxon>Pseudomonadota</taxon>
        <taxon>Alphaproteobacteria</taxon>
        <taxon>Hyphomicrobiales</taxon>
        <taxon>Methylobacteriaceae</taxon>
        <taxon>Enterovirga</taxon>
    </lineage>
</organism>
<evidence type="ECO:0000313" key="3">
    <source>
        <dbReference type="EMBL" id="TDR94791.1"/>
    </source>
</evidence>
<dbReference type="OrthoDB" id="8454588at2"/>
<keyword evidence="4" id="KW-1185">Reference proteome</keyword>
<name>A0A4R7C8S8_9HYPH</name>
<evidence type="ECO:0000256" key="1">
    <source>
        <dbReference type="ARBA" id="ARBA00023012"/>
    </source>
</evidence>
<dbReference type="EMBL" id="SNZR01000011">
    <property type="protein sequence ID" value="TDR94791.1"/>
    <property type="molecule type" value="Genomic_DNA"/>
</dbReference>
<dbReference type="GO" id="GO:0004672">
    <property type="term" value="F:protein kinase activity"/>
    <property type="evidence" value="ECO:0007669"/>
    <property type="project" value="UniProtKB-ARBA"/>
</dbReference>
<dbReference type="RefSeq" id="WP_133769649.1">
    <property type="nucleotide sequence ID" value="NZ_SNZR01000011.1"/>
</dbReference>
<sequence length="112" mass="12146">MTSDTDLVDFGFLRQQTFGDEVLERDLLRLFLGQCKTLLPVLVQEDDLIARRDAAHSLRGAASSLGAQRISEVALLVELAAMAGEARSGADLRRAIEATERVISLHLAARAA</sequence>
<reference evidence="3 4" key="1">
    <citation type="submission" date="2019-03" db="EMBL/GenBank/DDBJ databases">
        <title>Genomic Encyclopedia of Type Strains, Phase IV (KMG-IV): sequencing the most valuable type-strain genomes for metagenomic binning, comparative biology and taxonomic classification.</title>
        <authorList>
            <person name="Goeker M."/>
        </authorList>
    </citation>
    <scope>NUCLEOTIDE SEQUENCE [LARGE SCALE GENOMIC DNA]</scope>
    <source>
        <strain evidence="3 4">DSM 25903</strain>
    </source>
</reference>